<dbReference type="Proteomes" id="UP000274429">
    <property type="component" value="Unassembled WGS sequence"/>
</dbReference>
<evidence type="ECO:0000313" key="3">
    <source>
        <dbReference type="WBParaSite" id="TTAC_0001018501-mRNA-1"/>
    </source>
</evidence>
<organism evidence="3">
    <name type="scientific">Hydatigena taeniaeformis</name>
    <name type="common">Feline tapeworm</name>
    <name type="synonym">Taenia taeniaeformis</name>
    <dbReference type="NCBI Taxonomy" id="6205"/>
    <lineage>
        <taxon>Eukaryota</taxon>
        <taxon>Metazoa</taxon>
        <taxon>Spiralia</taxon>
        <taxon>Lophotrochozoa</taxon>
        <taxon>Platyhelminthes</taxon>
        <taxon>Cestoda</taxon>
        <taxon>Eucestoda</taxon>
        <taxon>Cyclophyllidea</taxon>
        <taxon>Taeniidae</taxon>
        <taxon>Hydatigera</taxon>
    </lineage>
</organism>
<reference evidence="1 2" key="2">
    <citation type="submission" date="2018-11" db="EMBL/GenBank/DDBJ databases">
        <authorList>
            <consortium name="Pathogen Informatics"/>
        </authorList>
    </citation>
    <scope>NUCLEOTIDE SEQUENCE [LARGE SCALE GENOMIC DNA]</scope>
</reference>
<evidence type="ECO:0000313" key="1">
    <source>
        <dbReference type="EMBL" id="VDM35150.1"/>
    </source>
</evidence>
<name>A0A0R3X9G0_HYDTA</name>
<evidence type="ECO:0000313" key="2">
    <source>
        <dbReference type="Proteomes" id="UP000274429"/>
    </source>
</evidence>
<dbReference type="EMBL" id="UYWX01021386">
    <property type="protein sequence ID" value="VDM35150.1"/>
    <property type="molecule type" value="Genomic_DNA"/>
</dbReference>
<proteinExistence type="predicted"/>
<dbReference type="AlphaFoldDB" id="A0A0R3X9G0"/>
<keyword evidence="2" id="KW-1185">Reference proteome</keyword>
<accession>A0A0R3X9G0</accession>
<dbReference type="WBParaSite" id="TTAC_0001018501-mRNA-1">
    <property type="protein sequence ID" value="TTAC_0001018501-mRNA-1"/>
    <property type="gene ID" value="TTAC_0001018501"/>
</dbReference>
<reference evidence="3" key="1">
    <citation type="submission" date="2017-02" db="UniProtKB">
        <authorList>
            <consortium name="WormBaseParasite"/>
        </authorList>
    </citation>
    <scope>IDENTIFICATION</scope>
</reference>
<dbReference type="OrthoDB" id="448087at2759"/>
<sequence>MVAVKPHPTTYNPTFTITPVAVAPTPPPSPPPCAHTHTFASPEERMLQSRVSPFVLEKAWRHRLESSVLRKERSQTQNLLKFSNTTLSSISTFTETQLQRDYRTRLSTALFEAGLLNTNYARNLLAQVPLIRPTPSLLQVSPFEPPPRPSRRQLAPAAKSDIFFTNPEV</sequence>
<gene>
    <name evidence="1" type="ORF">TTAC_LOCUS10170</name>
</gene>
<protein>
    <submittedName>
        <fullName evidence="1 3">Uncharacterized protein</fullName>
    </submittedName>
</protein>